<accession>A0A1I3D4N2</accession>
<keyword evidence="2" id="KW-1185">Reference proteome</keyword>
<organism evidence="1 2">
    <name type="scientific">Modicisalibacter xianhensis</name>
    <dbReference type="NCBI Taxonomy" id="442341"/>
    <lineage>
        <taxon>Bacteria</taxon>
        <taxon>Pseudomonadati</taxon>
        <taxon>Pseudomonadota</taxon>
        <taxon>Gammaproteobacteria</taxon>
        <taxon>Oceanospirillales</taxon>
        <taxon>Halomonadaceae</taxon>
        <taxon>Modicisalibacter</taxon>
    </lineage>
</organism>
<name>A0A1I3D4N2_9GAMM</name>
<evidence type="ECO:0000313" key="1">
    <source>
        <dbReference type="EMBL" id="SFH81636.1"/>
    </source>
</evidence>
<reference evidence="1 2" key="1">
    <citation type="submission" date="2016-10" db="EMBL/GenBank/DDBJ databases">
        <authorList>
            <person name="de Groot N.N."/>
        </authorList>
    </citation>
    <scope>NUCLEOTIDE SEQUENCE [LARGE SCALE GENOMIC DNA]</scope>
    <source>
        <strain evidence="1 2">CGMCC 1.6848</strain>
    </source>
</reference>
<dbReference type="EMBL" id="FOPY01000010">
    <property type="protein sequence ID" value="SFH81636.1"/>
    <property type="molecule type" value="Genomic_DNA"/>
</dbReference>
<proteinExistence type="predicted"/>
<dbReference type="Proteomes" id="UP000199040">
    <property type="component" value="Unassembled WGS sequence"/>
</dbReference>
<sequence>MGADRRTMSAAGESRVILKEEATAVWWAFTRPDVVPDLLLQAGHDSVNGVPKTNLSERKRRFCRYFRALTSSVAL</sequence>
<evidence type="ECO:0000313" key="2">
    <source>
        <dbReference type="Proteomes" id="UP000199040"/>
    </source>
</evidence>
<protein>
    <submittedName>
        <fullName evidence="1">Uncharacterized protein</fullName>
    </submittedName>
</protein>
<dbReference type="AlphaFoldDB" id="A0A1I3D4N2"/>
<gene>
    <name evidence="1" type="ORF">SAMN04487959_11019</name>
</gene>